<keyword evidence="4" id="KW-0138">CF(0)</keyword>
<dbReference type="Pfam" id="PF00119">
    <property type="entry name" value="ATP-synt_A"/>
    <property type="match status" value="1"/>
</dbReference>
<geneLocation type="mitochondrion" evidence="13"/>
<reference evidence="13" key="1">
    <citation type="journal article" date="2015" name="Mol. Phylogenet. Evol.">
        <title>Mitogenomics reveals phylogeny and repeated motifs in control regions of the deep-sea family Siboglinidae (Annelida).</title>
        <authorList>
            <person name="Li Y."/>
            <person name="Kocot K.M."/>
            <person name="Schander C."/>
            <person name="Santos S.R."/>
            <person name="Thornhill D.J."/>
            <person name="Halanych K.M."/>
        </authorList>
    </citation>
    <scope>NUCLEOTIDE SEQUENCE</scope>
</reference>
<dbReference type="InterPro" id="IPR035908">
    <property type="entry name" value="F0_ATP_A_sf"/>
</dbReference>
<evidence type="ECO:0000256" key="3">
    <source>
        <dbReference type="ARBA" id="ARBA00022448"/>
    </source>
</evidence>
<feature type="transmembrane region" description="Helical" evidence="12">
    <location>
        <begin position="198"/>
        <end position="219"/>
    </location>
</feature>
<evidence type="ECO:0000256" key="8">
    <source>
        <dbReference type="ARBA" id="ARBA00023065"/>
    </source>
</evidence>
<feature type="transmembrane region" description="Helical" evidence="12">
    <location>
        <begin position="68"/>
        <end position="92"/>
    </location>
</feature>
<keyword evidence="7 12" id="KW-1133">Transmembrane helix</keyword>
<dbReference type="PANTHER" id="PTHR11410">
    <property type="entry name" value="ATP SYNTHASE SUBUNIT A"/>
    <property type="match status" value="1"/>
</dbReference>
<comment type="similarity">
    <text evidence="2">Belongs to the ATPase A chain family.</text>
</comment>
<feature type="transmembrane region" description="Helical" evidence="12">
    <location>
        <begin position="135"/>
        <end position="154"/>
    </location>
</feature>
<dbReference type="GeneID" id="24120685"/>
<keyword evidence="13" id="KW-0496">Mitochondrion</keyword>
<dbReference type="InterPro" id="IPR000568">
    <property type="entry name" value="ATP_synth_F0_asu"/>
</dbReference>
<keyword evidence="9 12" id="KW-0472">Membrane</keyword>
<dbReference type="InterPro" id="IPR045083">
    <property type="entry name" value="ATP_synth_F0_asu_bact/mt"/>
</dbReference>
<dbReference type="Gene3D" id="1.20.120.220">
    <property type="entry name" value="ATP synthase, F0 complex, subunit A"/>
    <property type="match status" value="1"/>
</dbReference>
<sequence length="225" mass="26057">MMTDIFSSFDQNIFLFSDKIWMFILFINIFFNSSWWILPSSSIFMKMKLDLFMFSQLSSTLSIFLKSFMFFISSIFCLLILLNILGLFPYFFSLSSHLLFSLNFSIPLWMSLLLSSFIFNWKLSSANLLPSGAPLWLNPFLILIETTSILIRPITLGFRLAANMSAGHIILILISTYLASSLFSTLFFFLFFIQISYFLFEIAISLIQAYIFCLLLSLYSNDHAV</sequence>
<feature type="transmembrane region" description="Helical" evidence="12">
    <location>
        <begin position="104"/>
        <end position="123"/>
    </location>
</feature>
<name>A0A0E3DRD0_9ANNE</name>
<evidence type="ECO:0000256" key="9">
    <source>
        <dbReference type="ARBA" id="ARBA00023136"/>
    </source>
</evidence>
<organism evidence="13">
    <name type="scientific">Siboglinum fiordicum</name>
    <dbReference type="NCBI Taxonomy" id="27908"/>
    <lineage>
        <taxon>Eukaryota</taxon>
        <taxon>Metazoa</taxon>
        <taxon>Spiralia</taxon>
        <taxon>Lophotrochozoa</taxon>
        <taxon>Annelida</taxon>
        <taxon>Polychaeta</taxon>
        <taxon>Sedentaria</taxon>
        <taxon>Canalipalpata</taxon>
        <taxon>Sabellida</taxon>
        <taxon>Siboglinidae</taxon>
        <taxon>Siboglinum</taxon>
    </lineage>
</organism>
<comment type="subcellular location">
    <subcellularLocation>
        <location evidence="1">Membrane</location>
        <topology evidence="1">Multi-pass membrane protein</topology>
    </subcellularLocation>
    <subcellularLocation>
        <location evidence="11">Mitochondrion inner membrane</location>
        <topology evidence="11">Multi-pass membrane protein</topology>
    </subcellularLocation>
</comment>
<keyword evidence="8" id="KW-0406">Ion transport</keyword>
<dbReference type="GO" id="GO:0046933">
    <property type="term" value="F:proton-transporting ATP synthase activity, rotational mechanism"/>
    <property type="evidence" value="ECO:0007669"/>
    <property type="project" value="TreeGrafter"/>
</dbReference>
<keyword evidence="3" id="KW-0813">Transport</keyword>
<dbReference type="GO" id="GO:0005743">
    <property type="term" value="C:mitochondrial inner membrane"/>
    <property type="evidence" value="ECO:0007669"/>
    <property type="project" value="UniProtKB-SubCell"/>
</dbReference>
<protein>
    <recommendedName>
        <fullName evidence="11">ATP synthase subunit a</fullName>
    </recommendedName>
</protein>
<gene>
    <name evidence="13" type="primary">atp6</name>
</gene>
<keyword evidence="6" id="KW-0375">Hydrogen ion transport</keyword>
<dbReference type="CTD" id="4508"/>
<evidence type="ECO:0000256" key="7">
    <source>
        <dbReference type="ARBA" id="ARBA00022989"/>
    </source>
</evidence>
<dbReference type="RefSeq" id="YP_009130804.1">
    <property type="nucleotide sequence ID" value="NC_026833.1"/>
</dbReference>
<accession>A0A0E3DRD0</accession>
<feature type="transmembrane region" description="Helical" evidence="12">
    <location>
        <begin position="166"/>
        <end position="191"/>
    </location>
</feature>
<dbReference type="GO" id="GO:0045259">
    <property type="term" value="C:proton-transporting ATP synthase complex"/>
    <property type="evidence" value="ECO:0007669"/>
    <property type="project" value="UniProtKB-KW"/>
</dbReference>
<evidence type="ECO:0000256" key="2">
    <source>
        <dbReference type="ARBA" id="ARBA00006810"/>
    </source>
</evidence>
<dbReference type="EMBL" id="KJ789170">
    <property type="protein sequence ID" value="AIL54880.1"/>
    <property type="molecule type" value="Genomic_DNA"/>
</dbReference>
<evidence type="ECO:0000313" key="13">
    <source>
        <dbReference type="EMBL" id="AIL54880.1"/>
    </source>
</evidence>
<dbReference type="PROSITE" id="PS00449">
    <property type="entry name" value="ATPASE_A"/>
    <property type="match status" value="1"/>
</dbReference>
<evidence type="ECO:0000256" key="11">
    <source>
        <dbReference type="RuleBase" id="RU004450"/>
    </source>
</evidence>
<dbReference type="SUPFAM" id="SSF81336">
    <property type="entry name" value="F1F0 ATP synthase subunit A"/>
    <property type="match status" value="1"/>
</dbReference>
<keyword evidence="10" id="KW-0066">ATP synthesis</keyword>
<dbReference type="AlphaFoldDB" id="A0A0E3DRD0"/>
<dbReference type="InterPro" id="IPR023011">
    <property type="entry name" value="ATP_synth_F0_asu_AS"/>
</dbReference>
<evidence type="ECO:0000256" key="5">
    <source>
        <dbReference type="ARBA" id="ARBA00022692"/>
    </source>
</evidence>
<evidence type="ECO:0000256" key="12">
    <source>
        <dbReference type="SAM" id="Phobius"/>
    </source>
</evidence>
<keyword evidence="5 12" id="KW-0812">Transmembrane</keyword>
<evidence type="ECO:0000256" key="6">
    <source>
        <dbReference type="ARBA" id="ARBA00022781"/>
    </source>
</evidence>
<evidence type="ECO:0000256" key="1">
    <source>
        <dbReference type="ARBA" id="ARBA00004141"/>
    </source>
</evidence>
<evidence type="ECO:0000256" key="4">
    <source>
        <dbReference type="ARBA" id="ARBA00022547"/>
    </source>
</evidence>
<feature type="transmembrane region" description="Helical" evidence="12">
    <location>
        <begin position="20"/>
        <end position="38"/>
    </location>
</feature>
<dbReference type="NCBIfam" id="TIGR01131">
    <property type="entry name" value="ATP_synt_6_or_A"/>
    <property type="match status" value="1"/>
</dbReference>
<dbReference type="PANTHER" id="PTHR11410:SF0">
    <property type="entry name" value="ATP SYNTHASE SUBUNIT A"/>
    <property type="match status" value="1"/>
</dbReference>
<dbReference type="PRINTS" id="PR00123">
    <property type="entry name" value="ATPASEA"/>
</dbReference>
<proteinExistence type="inferred from homology"/>
<evidence type="ECO:0000256" key="10">
    <source>
        <dbReference type="ARBA" id="ARBA00023310"/>
    </source>
</evidence>
<dbReference type="CDD" id="cd00310">
    <property type="entry name" value="ATP-synt_Fo_a_6"/>
    <property type="match status" value="1"/>
</dbReference>